<keyword evidence="3" id="KW-1185">Reference proteome</keyword>
<evidence type="ECO:0000256" key="1">
    <source>
        <dbReference type="SAM" id="MobiDB-lite"/>
    </source>
</evidence>
<evidence type="ECO:0000313" key="2">
    <source>
        <dbReference type="EMBL" id="PNH08450.1"/>
    </source>
</evidence>
<name>A0A2J8A7I7_9CHLO</name>
<feature type="compositionally biased region" description="Low complexity" evidence="1">
    <location>
        <begin position="218"/>
        <end position="232"/>
    </location>
</feature>
<organism evidence="2 3">
    <name type="scientific">Tetrabaena socialis</name>
    <dbReference type="NCBI Taxonomy" id="47790"/>
    <lineage>
        <taxon>Eukaryota</taxon>
        <taxon>Viridiplantae</taxon>
        <taxon>Chlorophyta</taxon>
        <taxon>core chlorophytes</taxon>
        <taxon>Chlorophyceae</taxon>
        <taxon>CS clade</taxon>
        <taxon>Chlamydomonadales</taxon>
        <taxon>Tetrabaenaceae</taxon>
        <taxon>Tetrabaena</taxon>
    </lineage>
</organism>
<dbReference type="Proteomes" id="UP000236333">
    <property type="component" value="Unassembled WGS sequence"/>
</dbReference>
<reference evidence="2 3" key="1">
    <citation type="journal article" date="2017" name="Mol. Biol. Evol.">
        <title>The 4-celled Tetrabaena socialis nuclear genome reveals the essential components for genetic control of cell number at the origin of multicellularity in the volvocine lineage.</title>
        <authorList>
            <person name="Featherston J."/>
            <person name="Arakaki Y."/>
            <person name="Hanschen E.R."/>
            <person name="Ferris P.J."/>
            <person name="Michod R.E."/>
            <person name="Olson B.J.S.C."/>
            <person name="Nozaki H."/>
            <person name="Durand P.M."/>
        </authorList>
    </citation>
    <scope>NUCLEOTIDE SEQUENCE [LARGE SCALE GENOMIC DNA]</scope>
    <source>
        <strain evidence="2 3">NIES-571</strain>
    </source>
</reference>
<feature type="compositionally biased region" description="Basic and acidic residues" evidence="1">
    <location>
        <begin position="56"/>
        <end position="68"/>
    </location>
</feature>
<accession>A0A2J8A7I7</accession>
<dbReference type="AlphaFoldDB" id="A0A2J8A7I7"/>
<feature type="compositionally biased region" description="Low complexity" evidence="1">
    <location>
        <begin position="321"/>
        <end position="333"/>
    </location>
</feature>
<feature type="compositionally biased region" description="Basic and acidic residues" evidence="1">
    <location>
        <begin position="277"/>
        <end position="288"/>
    </location>
</feature>
<proteinExistence type="predicted"/>
<comment type="caution">
    <text evidence="2">The sequence shown here is derived from an EMBL/GenBank/DDBJ whole genome shotgun (WGS) entry which is preliminary data.</text>
</comment>
<dbReference type="OrthoDB" id="2122982at2759"/>
<gene>
    <name evidence="2" type="ORF">TSOC_004979</name>
</gene>
<feature type="region of interest" description="Disordered" evidence="1">
    <location>
        <begin position="218"/>
        <end position="333"/>
    </location>
</feature>
<feature type="region of interest" description="Disordered" evidence="1">
    <location>
        <begin position="46"/>
        <end position="113"/>
    </location>
</feature>
<feature type="non-terminal residue" evidence="2">
    <location>
        <position position="333"/>
    </location>
</feature>
<sequence>MAEMAGEGEVSELDLERRRLMARNRAKLMALGIPVGIMELQDLAQQSKHVRARPKARTEQHPPLEPTRRSTRLAGGGAGAEKEEGLVQLGPEGAVEGQGAGERRRRHPNEGLTEEEIAARAEASDTAEQLRSREAGKLRELELEGLVDLSPEAAVFVVVGSTGNHYTVRLMDTRRSCNCMDCRIEKNVGGWCEAVERWFETSAGGGGAEAAVGGGDDAIAGGSHASPAAAGAGVEGKKAKGRSGGRDGGRSAPAAKARAGSGRKRAAEAEPTEEAESEKVEPKTEPKAEPGVAAQGVHAEPGVAAQGVQEAEATASKEDAGSGAAAEAAVAAA</sequence>
<feature type="compositionally biased region" description="Low complexity" evidence="1">
    <location>
        <begin position="250"/>
        <end position="260"/>
    </location>
</feature>
<protein>
    <submittedName>
        <fullName evidence="2">Uncharacterized protein</fullName>
    </submittedName>
</protein>
<dbReference type="EMBL" id="PGGS01000129">
    <property type="protein sequence ID" value="PNH08450.1"/>
    <property type="molecule type" value="Genomic_DNA"/>
</dbReference>
<evidence type="ECO:0000313" key="3">
    <source>
        <dbReference type="Proteomes" id="UP000236333"/>
    </source>
</evidence>